<feature type="domain" description="VTT" evidence="7">
    <location>
        <begin position="30"/>
        <end position="160"/>
    </location>
</feature>
<keyword evidence="2" id="KW-1003">Cell membrane</keyword>
<evidence type="ECO:0000256" key="1">
    <source>
        <dbReference type="ARBA" id="ARBA00004651"/>
    </source>
</evidence>
<feature type="transmembrane region" description="Helical" evidence="6">
    <location>
        <begin position="50"/>
        <end position="71"/>
    </location>
</feature>
<dbReference type="OrthoDB" id="9813426at2"/>
<dbReference type="STRING" id="580166.AUP43_04940"/>
<evidence type="ECO:0000256" key="5">
    <source>
        <dbReference type="ARBA" id="ARBA00023136"/>
    </source>
</evidence>
<keyword evidence="9" id="KW-1185">Reference proteome</keyword>
<dbReference type="AlphaFoldDB" id="A0A154WFL7"/>
<keyword evidence="3 6" id="KW-0812">Transmembrane</keyword>
<comment type="caution">
    <text evidence="8">The sequence shown here is derived from an EMBL/GenBank/DDBJ whole genome shotgun (WGS) entry which is preliminary data.</text>
</comment>
<comment type="subcellular location">
    <subcellularLocation>
        <location evidence="1">Cell membrane</location>
        <topology evidence="1">Multi-pass membrane protein</topology>
    </subcellularLocation>
</comment>
<name>A0A154WFL7_9PROT</name>
<evidence type="ECO:0000256" key="3">
    <source>
        <dbReference type="ARBA" id="ARBA00022692"/>
    </source>
</evidence>
<dbReference type="RefSeq" id="WP_067552663.1">
    <property type="nucleotide sequence ID" value="NZ_LPXN01000035.1"/>
</dbReference>
<evidence type="ECO:0000259" key="7">
    <source>
        <dbReference type="Pfam" id="PF09335"/>
    </source>
</evidence>
<dbReference type="GO" id="GO:0005886">
    <property type="term" value="C:plasma membrane"/>
    <property type="evidence" value="ECO:0007669"/>
    <property type="project" value="UniProtKB-SubCell"/>
</dbReference>
<keyword evidence="4 6" id="KW-1133">Transmembrane helix</keyword>
<keyword evidence="5 6" id="KW-0472">Membrane</keyword>
<accession>A0A154WFL7</accession>
<dbReference type="InterPro" id="IPR051311">
    <property type="entry name" value="DedA_domain"/>
</dbReference>
<protein>
    <submittedName>
        <fullName evidence="8">Alkaline phosphatase</fullName>
    </submittedName>
</protein>
<dbReference type="Proteomes" id="UP000076400">
    <property type="component" value="Unassembled WGS sequence"/>
</dbReference>
<evidence type="ECO:0000256" key="6">
    <source>
        <dbReference type="SAM" id="Phobius"/>
    </source>
</evidence>
<evidence type="ECO:0000256" key="4">
    <source>
        <dbReference type="ARBA" id="ARBA00022989"/>
    </source>
</evidence>
<dbReference type="Pfam" id="PF09335">
    <property type="entry name" value="VTT_dom"/>
    <property type="match status" value="1"/>
</dbReference>
<gene>
    <name evidence="8" type="ORF">AUP43_04940</name>
</gene>
<evidence type="ECO:0000313" key="9">
    <source>
        <dbReference type="Proteomes" id="UP000076400"/>
    </source>
</evidence>
<feature type="transmembrane region" description="Helical" evidence="6">
    <location>
        <begin position="12"/>
        <end position="30"/>
    </location>
</feature>
<evidence type="ECO:0000313" key="8">
    <source>
        <dbReference type="EMBL" id="KZD12321.1"/>
    </source>
</evidence>
<dbReference type="PANTHER" id="PTHR42709:SF6">
    <property type="entry name" value="UNDECAPRENYL PHOSPHATE TRANSPORTER A"/>
    <property type="match status" value="1"/>
</dbReference>
<feature type="transmembrane region" description="Helical" evidence="6">
    <location>
        <begin position="139"/>
        <end position="163"/>
    </location>
</feature>
<organism evidence="8 9">
    <name type="scientific">Oceanibaculum pacificum</name>
    <dbReference type="NCBI Taxonomy" id="580166"/>
    <lineage>
        <taxon>Bacteria</taxon>
        <taxon>Pseudomonadati</taxon>
        <taxon>Pseudomonadota</taxon>
        <taxon>Alphaproteobacteria</taxon>
        <taxon>Rhodospirillales</taxon>
        <taxon>Oceanibaculaceae</taxon>
        <taxon>Oceanibaculum</taxon>
    </lineage>
</organism>
<dbReference type="InterPro" id="IPR032816">
    <property type="entry name" value="VTT_dom"/>
</dbReference>
<sequence length="199" mass="21384">MIDWISGIVADGGYLGIAFLMFVENIFPPIPSELIMPLAGFAAAKGELTMAGVIAAGGLGSVLGALPWYYAGHRWGLKRFKRLAKRHGKWLTMGPEDVDRATDWFDRHRGGAVLLGRLVPTVRTLISVPAGIARMPMALFLLFTTVGTLAWTGLLALAGYLLQGSYDKVSAVLDPLSILVVVGIVGTYVYRLARRKGAA</sequence>
<evidence type="ECO:0000256" key="2">
    <source>
        <dbReference type="ARBA" id="ARBA00022475"/>
    </source>
</evidence>
<feature type="transmembrane region" description="Helical" evidence="6">
    <location>
        <begin position="175"/>
        <end position="193"/>
    </location>
</feature>
<dbReference type="PANTHER" id="PTHR42709">
    <property type="entry name" value="ALKALINE PHOSPHATASE LIKE PROTEIN"/>
    <property type="match status" value="1"/>
</dbReference>
<proteinExistence type="predicted"/>
<reference evidence="8 9" key="1">
    <citation type="submission" date="2015-12" db="EMBL/GenBank/DDBJ databases">
        <title>Genome sequence of Oceanibaculum pacificum MCCC 1A02656.</title>
        <authorList>
            <person name="Lu L."/>
            <person name="Lai Q."/>
            <person name="Shao Z."/>
            <person name="Qian P."/>
        </authorList>
    </citation>
    <scope>NUCLEOTIDE SEQUENCE [LARGE SCALE GENOMIC DNA]</scope>
    <source>
        <strain evidence="8 9">MCCC 1A02656</strain>
    </source>
</reference>
<dbReference type="EMBL" id="LPXN01000035">
    <property type="protein sequence ID" value="KZD12321.1"/>
    <property type="molecule type" value="Genomic_DNA"/>
</dbReference>